<keyword evidence="2" id="KW-1185">Reference proteome</keyword>
<dbReference type="Gene3D" id="1.20.1280.50">
    <property type="match status" value="1"/>
</dbReference>
<name>A0ABR4G7Z8_9EURO</name>
<dbReference type="InterPro" id="IPR036047">
    <property type="entry name" value="F-box-like_dom_sf"/>
</dbReference>
<dbReference type="SUPFAM" id="SSF50998">
    <property type="entry name" value="Quinoprotein alcohol dehydrogenase-like"/>
    <property type="match status" value="1"/>
</dbReference>
<proteinExistence type="predicted"/>
<evidence type="ECO:0008006" key="3">
    <source>
        <dbReference type="Google" id="ProtNLM"/>
    </source>
</evidence>
<dbReference type="InterPro" id="IPR011047">
    <property type="entry name" value="Quinoprotein_ADH-like_sf"/>
</dbReference>
<accession>A0ABR4G7Z8</accession>
<dbReference type="Proteomes" id="UP001610563">
    <property type="component" value="Unassembled WGS sequence"/>
</dbReference>
<protein>
    <recommendedName>
        <fullName evidence="3">F-box domain protein</fullName>
    </recommendedName>
</protein>
<sequence>MPDPFQLLSVECASAIFEYLSVSDLARCERVSQGWALFVRQWMVSPGLRLHYIHELATSDRYNLERSIRYFKEQAAVQRSIGRGEPSAVQKYENAKSFTVAGNYCAWTDKEAVFWQDLSYRSNGSLHPVMKLDAVGVDGARHERILLGANGHLLIRSTIDPAPNDTVPANVRDTLLCLESASQVWSHAFWRNEDDRPRHGPIKVGKERVYFGSVTYGEGPSMISTYALQSGELLYETETIVPHTNCFYGMYDTRNYRFGHPLELLNVDGDEVILAFKTQIGFREKLATIYLINGEDGSLRQKTRVLLIGPSHVRVSPNRTAFSIISHAVHKSLLKVETFTRQRDGQFVATRVDTILCEASLLSVDPFTSRLLTVDNPSVDSRPLCSSLVEVIDPETLSRMQAARPTYFTFPEQCSEGLPLTASDACRMTLPPRSKRARKRRPFPKVPRWATHLRFADGHRAVMECTDGSIYLFDFSPGRYS</sequence>
<reference evidence="1 2" key="1">
    <citation type="submission" date="2024-07" db="EMBL/GenBank/DDBJ databases">
        <title>Section-level genome sequencing and comparative genomics of Aspergillus sections Usti and Cavernicolus.</title>
        <authorList>
            <consortium name="Lawrence Berkeley National Laboratory"/>
            <person name="Nybo J.L."/>
            <person name="Vesth T.C."/>
            <person name="Theobald S."/>
            <person name="Frisvad J.C."/>
            <person name="Larsen T.O."/>
            <person name="Kjaerboelling I."/>
            <person name="Rothschild-Mancinelli K."/>
            <person name="Lyhne E.K."/>
            <person name="Kogle M.E."/>
            <person name="Barry K."/>
            <person name="Clum A."/>
            <person name="Na H."/>
            <person name="Ledsgaard L."/>
            <person name="Lin J."/>
            <person name="Lipzen A."/>
            <person name="Kuo A."/>
            <person name="Riley R."/>
            <person name="Mondo S."/>
            <person name="Labutti K."/>
            <person name="Haridas S."/>
            <person name="Pangalinan J."/>
            <person name="Salamov A.A."/>
            <person name="Simmons B.A."/>
            <person name="Magnuson J.K."/>
            <person name="Chen J."/>
            <person name="Drula E."/>
            <person name="Henrissat B."/>
            <person name="Wiebenga A."/>
            <person name="Lubbers R.J."/>
            <person name="Gomes A.C."/>
            <person name="Makela M.R."/>
            <person name="Stajich J."/>
            <person name="Grigoriev I.V."/>
            <person name="Mortensen U.H."/>
            <person name="De Vries R.P."/>
            <person name="Baker S.E."/>
            <person name="Andersen M.R."/>
        </authorList>
    </citation>
    <scope>NUCLEOTIDE SEQUENCE [LARGE SCALE GENOMIC DNA]</scope>
    <source>
        <strain evidence="1 2">CBS 209.92</strain>
    </source>
</reference>
<dbReference type="EMBL" id="JBFTWV010000037">
    <property type="protein sequence ID" value="KAL2795143.1"/>
    <property type="molecule type" value="Genomic_DNA"/>
</dbReference>
<evidence type="ECO:0000313" key="1">
    <source>
        <dbReference type="EMBL" id="KAL2795143.1"/>
    </source>
</evidence>
<dbReference type="SUPFAM" id="SSF81383">
    <property type="entry name" value="F-box domain"/>
    <property type="match status" value="1"/>
</dbReference>
<gene>
    <name evidence="1" type="ORF">BJX66DRAFT_172647</name>
</gene>
<organism evidence="1 2">
    <name type="scientific">Aspergillus keveii</name>
    <dbReference type="NCBI Taxonomy" id="714993"/>
    <lineage>
        <taxon>Eukaryota</taxon>
        <taxon>Fungi</taxon>
        <taxon>Dikarya</taxon>
        <taxon>Ascomycota</taxon>
        <taxon>Pezizomycotina</taxon>
        <taxon>Eurotiomycetes</taxon>
        <taxon>Eurotiomycetidae</taxon>
        <taxon>Eurotiales</taxon>
        <taxon>Aspergillaceae</taxon>
        <taxon>Aspergillus</taxon>
        <taxon>Aspergillus subgen. Nidulantes</taxon>
    </lineage>
</organism>
<evidence type="ECO:0000313" key="2">
    <source>
        <dbReference type="Proteomes" id="UP001610563"/>
    </source>
</evidence>
<comment type="caution">
    <text evidence="1">The sequence shown here is derived from an EMBL/GenBank/DDBJ whole genome shotgun (WGS) entry which is preliminary data.</text>
</comment>